<feature type="compositionally biased region" description="Pro residues" evidence="5">
    <location>
        <begin position="306"/>
        <end position="316"/>
    </location>
</feature>
<protein>
    <recommendedName>
        <fullName evidence="6">AIG1-type G domain-containing protein</fullName>
    </recommendedName>
</protein>
<evidence type="ECO:0000256" key="2">
    <source>
        <dbReference type="ARBA" id="ARBA00022741"/>
    </source>
</evidence>
<evidence type="ECO:0000259" key="6">
    <source>
        <dbReference type="PROSITE" id="PS51720"/>
    </source>
</evidence>
<dbReference type="CDD" id="cd01852">
    <property type="entry name" value="AIG1"/>
    <property type="match status" value="1"/>
</dbReference>
<dbReference type="PANTHER" id="PTHR10903">
    <property type="entry name" value="GTPASE, IMAP FAMILY MEMBER-RELATED"/>
    <property type="match status" value="1"/>
</dbReference>
<accession>A0A3Q3ACH9</accession>
<dbReference type="Ensembl" id="ENSKMAT00000014479.1">
    <property type="protein sequence ID" value="ENSKMAP00000014268.1"/>
    <property type="gene ID" value="ENSKMAG00000010694.1"/>
</dbReference>
<feature type="compositionally biased region" description="Polar residues" evidence="5">
    <location>
        <begin position="322"/>
        <end position="334"/>
    </location>
</feature>
<dbReference type="Gene3D" id="3.40.50.300">
    <property type="entry name" value="P-loop containing nucleotide triphosphate hydrolases"/>
    <property type="match status" value="1"/>
</dbReference>
<dbReference type="SUPFAM" id="SSF52540">
    <property type="entry name" value="P-loop containing nucleoside triphosphate hydrolases"/>
    <property type="match status" value="1"/>
</dbReference>
<dbReference type="FunFam" id="3.40.50.300:FF:000366">
    <property type="entry name" value="GTPase, IMAP family member 2"/>
    <property type="match status" value="1"/>
</dbReference>
<dbReference type="PROSITE" id="PS51720">
    <property type="entry name" value="G_AIG1"/>
    <property type="match status" value="1"/>
</dbReference>
<sequence length="375" mass="41698">MERKFSFSEHVKPPLNLVLIVLIGKTGSGKSSSGNTILGRKEFKAAASQKSITRHCEKAQTEVDGRPVVVVDTPGLFDSSLSYEEVNKEMVKCINLLAPGPHAFLLVVSIGRLTPEEKQTLKIIKDVFGKNSDKFTIILFTGGDSLECDNQSPEEYIEDCDDSFKNLISDCGGRYHVFNNFAKEKHSQVSELIEKIDTMVKKNGGSCFTNEMLQEAEAAIKKEIEKILKMKEEEMQKQKKELEAKHKEEMEAIQRRLEEQTGRPASAPPASNRCIEHLHSSLSASDRASSLSNQRASLRLKGLPSWPHPFSPPPPSVSQLPQASFPSSTSTTSVRPGEDASNAQPELLLEAHCYCRHSRLPPRSELQISYVIHVK</sequence>
<proteinExistence type="inferred from homology"/>
<keyword evidence="2" id="KW-0547">Nucleotide-binding</keyword>
<dbReference type="InterPro" id="IPR045058">
    <property type="entry name" value="GIMA/IAN/Toc"/>
</dbReference>
<feature type="domain" description="AIG1-type G" evidence="6">
    <location>
        <begin position="15"/>
        <end position="217"/>
    </location>
</feature>
<evidence type="ECO:0000256" key="1">
    <source>
        <dbReference type="ARBA" id="ARBA00008535"/>
    </source>
</evidence>
<evidence type="ECO:0000256" key="4">
    <source>
        <dbReference type="SAM" id="Coils"/>
    </source>
</evidence>
<comment type="similarity">
    <text evidence="1">Belongs to the TRAFAC class TrmE-Era-EngA-EngB-Septin-like GTPase superfamily. AIG1/Toc34/Toc159-like paraseptin GTPase family. IAN subfamily.</text>
</comment>
<evidence type="ECO:0000256" key="5">
    <source>
        <dbReference type="SAM" id="MobiDB-lite"/>
    </source>
</evidence>
<dbReference type="OMA" id="ITHCESR"/>
<evidence type="ECO:0000256" key="3">
    <source>
        <dbReference type="ARBA" id="ARBA00023134"/>
    </source>
</evidence>
<dbReference type="STRING" id="37003.ENSKMAP00000014268"/>
<keyword evidence="3" id="KW-0342">GTP-binding</keyword>
<keyword evidence="8" id="KW-1185">Reference proteome</keyword>
<evidence type="ECO:0000313" key="8">
    <source>
        <dbReference type="Proteomes" id="UP000264800"/>
    </source>
</evidence>
<organism evidence="7 8">
    <name type="scientific">Kryptolebias marmoratus</name>
    <name type="common">Mangrove killifish</name>
    <name type="synonym">Rivulus marmoratus</name>
    <dbReference type="NCBI Taxonomy" id="37003"/>
    <lineage>
        <taxon>Eukaryota</taxon>
        <taxon>Metazoa</taxon>
        <taxon>Chordata</taxon>
        <taxon>Craniata</taxon>
        <taxon>Vertebrata</taxon>
        <taxon>Euteleostomi</taxon>
        <taxon>Actinopterygii</taxon>
        <taxon>Neopterygii</taxon>
        <taxon>Teleostei</taxon>
        <taxon>Neoteleostei</taxon>
        <taxon>Acanthomorphata</taxon>
        <taxon>Ovalentaria</taxon>
        <taxon>Atherinomorphae</taxon>
        <taxon>Cyprinodontiformes</taxon>
        <taxon>Rivulidae</taxon>
        <taxon>Kryptolebias</taxon>
    </lineage>
</organism>
<feature type="region of interest" description="Disordered" evidence="5">
    <location>
        <begin position="302"/>
        <end position="341"/>
    </location>
</feature>
<dbReference type="PANTHER" id="PTHR10903:SF188">
    <property type="entry name" value="GTPASE IMAP FAMILY MEMBER 2-LIKE-RELATED"/>
    <property type="match status" value="1"/>
</dbReference>
<dbReference type="GO" id="GO:0005525">
    <property type="term" value="F:GTP binding"/>
    <property type="evidence" value="ECO:0007669"/>
    <property type="project" value="UniProtKB-KW"/>
</dbReference>
<dbReference type="GeneTree" id="ENSGT01120000271858"/>
<reference evidence="7" key="1">
    <citation type="submission" date="2025-08" db="UniProtKB">
        <authorList>
            <consortium name="Ensembl"/>
        </authorList>
    </citation>
    <scope>IDENTIFICATION</scope>
</reference>
<reference evidence="7" key="2">
    <citation type="submission" date="2025-09" db="UniProtKB">
        <authorList>
            <consortium name="Ensembl"/>
        </authorList>
    </citation>
    <scope>IDENTIFICATION</scope>
</reference>
<dbReference type="Pfam" id="PF04548">
    <property type="entry name" value="AIG1"/>
    <property type="match status" value="1"/>
</dbReference>
<dbReference type="InterPro" id="IPR027417">
    <property type="entry name" value="P-loop_NTPase"/>
</dbReference>
<feature type="coiled-coil region" evidence="4">
    <location>
        <begin position="213"/>
        <end position="263"/>
    </location>
</feature>
<dbReference type="InterPro" id="IPR006703">
    <property type="entry name" value="G_AIG1"/>
</dbReference>
<name>A0A3Q3ACH9_KRYMA</name>
<dbReference type="Proteomes" id="UP000264800">
    <property type="component" value="Unplaced"/>
</dbReference>
<dbReference type="AlphaFoldDB" id="A0A3Q3ACH9"/>
<evidence type="ECO:0000313" key="7">
    <source>
        <dbReference type="Ensembl" id="ENSKMAP00000014268.1"/>
    </source>
</evidence>
<keyword evidence="4" id="KW-0175">Coiled coil</keyword>